<evidence type="ECO:0000313" key="1">
    <source>
        <dbReference type="EMBL" id="SPV16021.1"/>
    </source>
</evidence>
<dbReference type="Proteomes" id="UP000250416">
    <property type="component" value="Unassembled WGS sequence"/>
</dbReference>
<dbReference type="RefSeq" id="WP_060066857.1">
    <property type="nucleotide sequence ID" value="NZ_CADEUP010000002.1"/>
</dbReference>
<dbReference type="AlphaFoldDB" id="A0AAE8NBA5"/>
<name>A0AAE8NBA5_BURCE</name>
<protein>
    <submittedName>
        <fullName evidence="1">Uncharacterized protein</fullName>
    </submittedName>
</protein>
<dbReference type="EMBL" id="UARD01000004">
    <property type="protein sequence ID" value="SPV16021.1"/>
    <property type="molecule type" value="Genomic_DNA"/>
</dbReference>
<accession>A0AAE8NBA5</accession>
<evidence type="ECO:0000313" key="2">
    <source>
        <dbReference type="Proteomes" id="UP000250416"/>
    </source>
</evidence>
<reference evidence="1 2" key="1">
    <citation type="submission" date="2018-06" db="EMBL/GenBank/DDBJ databases">
        <authorList>
            <consortium name="Pathogen Informatics"/>
            <person name="Doyle S."/>
        </authorList>
    </citation>
    <scope>NUCLEOTIDE SEQUENCE [LARGE SCALE GENOMIC DNA]</scope>
    <source>
        <strain evidence="1 2">NCTC10661</strain>
    </source>
</reference>
<gene>
    <name evidence="1" type="ORF">NCTC10661_01201</name>
</gene>
<proteinExistence type="predicted"/>
<comment type="caution">
    <text evidence="1">The sequence shown here is derived from an EMBL/GenBank/DDBJ whole genome shotgun (WGS) entry which is preliminary data.</text>
</comment>
<sequence>MPLLSKQIIGRMTTLRSVPGTTAYRVISEMTDQLALRSQHLAMQIIAFHVGDRSTVNADLV</sequence>
<organism evidence="1 2">
    <name type="scientific">Burkholderia cepacia</name>
    <name type="common">Pseudomonas cepacia</name>
    <dbReference type="NCBI Taxonomy" id="292"/>
    <lineage>
        <taxon>Bacteria</taxon>
        <taxon>Pseudomonadati</taxon>
        <taxon>Pseudomonadota</taxon>
        <taxon>Betaproteobacteria</taxon>
        <taxon>Burkholderiales</taxon>
        <taxon>Burkholderiaceae</taxon>
        <taxon>Burkholderia</taxon>
        <taxon>Burkholderia cepacia complex</taxon>
    </lineage>
</organism>